<gene>
    <name evidence="1" type="ORF">Tco_1018834</name>
</gene>
<sequence>MPVELGSFDVIVSMDWLANYYAVIICDEKIVRIPYGDEVLIVQGDRDGKGEKSQLSIISCTKTQKHIKRGCPIFLAQVTKKEIKNESEEKRLEDMPTVRDFPVVFPEDMPGLPPTRLVEFQIDLVRGAAPMARAPCRLTLTKLQELSTQLQELSVKGFIYNNLKFSSM</sequence>
<name>A0ABQ5FWJ8_9ASTR</name>
<dbReference type="InterPro" id="IPR032567">
    <property type="entry name" value="RTL1-rel"/>
</dbReference>
<dbReference type="SUPFAM" id="SSF56672">
    <property type="entry name" value="DNA/RNA polymerases"/>
    <property type="match status" value="1"/>
</dbReference>
<proteinExistence type="predicted"/>
<keyword evidence="2" id="KW-1185">Reference proteome</keyword>
<dbReference type="Pfam" id="PF08284">
    <property type="entry name" value="RVP_2"/>
    <property type="match status" value="1"/>
</dbReference>
<reference evidence="1" key="2">
    <citation type="submission" date="2022-01" db="EMBL/GenBank/DDBJ databases">
        <authorList>
            <person name="Yamashiro T."/>
            <person name="Shiraishi A."/>
            <person name="Satake H."/>
            <person name="Nakayama K."/>
        </authorList>
    </citation>
    <scope>NUCLEOTIDE SEQUENCE</scope>
</reference>
<evidence type="ECO:0000313" key="2">
    <source>
        <dbReference type="Proteomes" id="UP001151760"/>
    </source>
</evidence>
<evidence type="ECO:0000313" key="1">
    <source>
        <dbReference type="EMBL" id="GJT67354.1"/>
    </source>
</evidence>
<protein>
    <recommendedName>
        <fullName evidence="3">Reverse transcriptase domain-containing protein</fullName>
    </recommendedName>
</protein>
<evidence type="ECO:0008006" key="3">
    <source>
        <dbReference type="Google" id="ProtNLM"/>
    </source>
</evidence>
<dbReference type="EMBL" id="BQNB010017799">
    <property type="protein sequence ID" value="GJT67354.1"/>
    <property type="molecule type" value="Genomic_DNA"/>
</dbReference>
<dbReference type="PANTHER" id="PTHR15503:SF45">
    <property type="entry name" value="RNA-DIRECTED DNA POLYMERASE HOMOLOG"/>
    <property type="match status" value="1"/>
</dbReference>
<organism evidence="1 2">
    <name type="scientific">Tanacetum coccineum</name>
    <dbReference type="NCBI Taxonomy" id="301880"/>
    <lineage>
        <taxon>Eukaryota</taxon>
        <taxon>Viridiplantae</taxon>
        <taxon>Streptophyta</taxon>
        <taxon>Embryophyta</taxon>
        <taxon>Tracheophyta</taxon>
        <taxon>Spermatophyta</taxon>
        <taxon>Magnoliopsida</taxon>
        <taxon>eudicotyledons</taxon>
        <taxon>Gunneridae</taxon>
        <taxon>Pentapetalae</taxon>
        <taxon>asterids</taxon>
        <taxon>campanulids</taxon>
        <taxon>Asterales</taxon>
        <taxon>Asteraceae</taxon>
        <taxon>Asteroideae</taxon>
        <taxon>Anthemideae</taxon>
        <taxon>Anthemidinae</taxon>
        <taxon>Tanacetum</taxon>
    </lineage>
</organism>
<reference evidence="1" key="1">
    <citation type="journal article" date="2022" name="Int. J. Mol. Sci.">
        <title>Draft Genome of Tanacetum Coccineum: Genomic Comparison of Closely Related Tanacetum-Family Plants.</title>
        <authorList>
            <person name="Yamashiro T."/>
            <person name="Shiraishi A."/>
            <person name="Nakayama K."/>
            <person name="Satake H."/>
        </authorList>
    </citation>
    <scope>NUCLEOTIDE SEQUENCE</scope>
</reference>
<comment type="caution">
    <text evidence="1">The sequence shown here is derived from an EMBL/GenBank/DDBJ whole genome shotgun (WGS) entry which is preliminary data.</text>
</comment>
<dbReference type="InterPro" id="IPR043502">
    <property type="entry name" value="DNA/RNA_pol_sf"/>
</dbReference>
<accession>A0ABQ5FWJ8</accession>
<dbReference type="PANTHER" id="PTHR15503">
    <property type="entry name" value="LDOC1 RELATED"/>
    <property type="match status" value="1"/>
</dbReference>
<dbReference type="Proteomes" id="UP001151760">
    <property type="component" value="Unassembled WGS sequence"/>
</dbReference>